<gene>
    <name evidence="1" type="ORF">HPB48_025971</name>
</gene>
<proteinExistence type="predicted"/>
<evidence type="ECO:0000313" key="2">
    <source>
        <dbReference type="Proteomes" id="UP000821853"/>
    </source>
</evidence>
<organism evidence="1 2">
    <name type="scientific">Haemaphysalis longicornis</name>
    <name type="common">Bush tick</name>
    <dbReference type="NCBI Taxonomy" id="44386"/>
    <lineage>
        <taxon>Eukaryota</taxon>
        <taxon>Metazoa</taxon>
        <taxon>Ecdysozoa</taxon>
        <taxon>Arthropoda</taxon>
        <taxon>Chelicerata</taxon>
        <taxon>Arachnida</taxon>
        <taxon>Acari</taxon>
        <taxon>Parasitiformes</taxon>
        <taxon>Ixodida</taxon>
        <taxon>Ixodoidea</taxon>
        <taxon>Ixodidae</taxon>
        <taxon>Haemaphysalinae</taxon>
        <taxon>Haemaphysalis</taxon>
    </lineage>
</organism>
<sequence length="130" mass="15005">MNAAGLNSAERRDTYFKPRPRQNLMVIGTYRKSAKDKTLAIKQVSLEDGPHLFSAYTATPENSCKGVVHEIYAETTEQELRQHLESEQTRILFARPMGRSNTILVTFQGLRVSHYVLFYRTAMRCYPHRP</sequence>
<dbReference type="AlphaFoldDB" id="A0A9J6HA95"/>
<evidence type="ECO:0000313" key="1">
    <source>
        <dbReference type="EMBL" id="KAH9383994.1"/>
    </source>
</evidence>
<comment type="caution">
    <text evidence="1">The sequence shown here is derived from an EMBL/GenBank/DDBJ whole genome shotgun (WGS) entry which is preliminary data.</text>
</comment>
<name>A0A9J6HA95_HAELO</name>
<dbReference type="VEuPathDB" id="VectorBase:HLOH_051836"/>
<dbReference type="Proteomes" id="UP000821853">
    <property type="component" value="Unassembled WGS sequence"/>
</dbReference>
<protein>
    <submittedName>
        <fullName evidence="1">Uncharacterized protein</fullName>
    </submittedName>
</protein>
<dbReference type="OrthoDB" id="6492840at2759"/>
<keyword evidence="2" id="KW-1185">Reference proteome</keyword>
<reference evidence="1 2" key="1">
    <citation type="journal article" date="2020" name="Cell">
        <title>Large-Scale Comparative Analyses of Tick Genomes Elucidate Their Genetic Diversity and Vector Capacities.</title>
        <authorList>
            <consortium name="Tick Genome and Microbiome Consortium (TIGMIC)"/>
            <person name="Jia N."/>
            <person name="Wang J."/>
            <person name="Shi W."/>
            <person name="Du L."/>
            <person name="Sun Y."/>
            <person name="Zhan W."/>
            <person name="Jiang J.F."/>
            <person name="Wang Q."/>
            <person name="Zhang B."/>
            <person name="Ji P."/>
            <person name="Bell-Sakyi L."/>
            <person name="Cui X.M."/>
            <person name="Yuan T.T."/>
            <person name="Jiang B.G."/>
            <person name="Yang W.F."/>
            <person name="Lam T.T."/>
            <person name="Chang Q.C."/>
            <person name="Ding S.J."/>
            <person name="Wang X.J."/>
            <person name="Zhu J.G."/>
            <person name="Ruan X.D."/>
            <person name="Zhao L."/>
            <person name="Wei J.T."/>
            <person name="Ye R.Z."/>
            <person name="Que T.C."/>
            <person name="Du C.H."/>
            <person name="Zhou Y.H."/>
            <person name="Cheng J.X."/>
            <person name="Dai P.F."/>
            <person name="Guo W.B."/>
            <person name="Han X.H."/>
            <person name="Huang E.J."/>
            <person name="Li L.F."/>
            <person name="Wei W."/>
            <person name="Gao Y.C."/>
            <person name="Liu J.Z."/>
            <person name="Shao H.Z."/>
            <person name="Wang X."/>
            <person name="Wang C.C."/>
            <person name="Yang T.C."/>
            <person name="Huo Q.B."/>
            <person name="Li W."/>
            <person name="Chen H.Y."/>
            <person name="Chen S.E."/>
            <person name="Zhou L.G."/>
            <person name="Ni X.B."/>
            <person name="Tian J.H."/>
            <person name="Sheng Y."/>
            <person name="Liu T."/>
            <person name="Pan Y.S."/>
            <person name="Xia L.Y."/>
            <person name="Li J."/>
            <person name="Zhao F."/>
            <person name="Cao W.C."/>
        </authorList>
    </citation>
    <scope>NUCLEOTIDE SEQUENCE [LARGE SCALE GENOMIC DNA]</scope>
    <source>
        <strain evidence="1">HaeL-2018</strain>
    </source>
</reference>
<dbReference type="EMBL" id="JABSTR010001379">
    <property type="protein sequence ID" value="KAH9383994.1"/>
    <property type="molecule type" value="Genomic_DNA"/>
</dbReference>
<accession>A0A9J6HA95</accession>